<evidence type="ECO:0000313" key="3">
    <source>
        <dbReference type="EMBL" id="MFC4626183.1"/>
    </source>
</evidence>
<comment type="caution">
    <text evidence="3">The sequence shown here is derived from an EMBL/GenBank/DDBJ whole genome shotgun (WGS) entry which is preliminary data.</text>
</comment>
<dbReference type="Gene3D" id="3.90.550.10">
    <property type="entry name" value="Spore Coat Polysaccharide Biosynthesis Protein SpsA, Chain A"/>
    <property type="match status" value="1"/>
</dbReference>
<keyword evidence="1" id="KW-0472">Membrane</keyword>
<dbReference type="Pfam" id="PF00535">
    <property type="entry name" value="Glycos_transf_2"/>
    <property type="match status" value="1"/>
</dbReference>
<evidence type="ECO:0000259" key="2">
    <source>
        <dbReference type="Pfam" id="PF00535"/>
    </source>
</evidence>
<accession>A0ABV9H7F9</accession>
<dbReference type="PANTHER" id="PTHR43685:SF11">
    <property type="entry name" value="GLYCOSYLTRANSFERASE TAGX-RELATED"/>
    <property type="match status" value="1"/>
</dbReference>
<dbReference type="InterPro" id="IPR001173">
    <property type="entry name" value="Glyco_trans_2-like"/>
</dbReference>
<keyword evidence="4" id="KW-1185">Reference proteome</keyword>
<gene>
    <name evidence="3" type="ORF">ACFO1V_13370</name>
</gene>
<keyword evidence="3" id="KW-0808">Transferase</keyword>
<feature type="transmembrane region" description="Helical" evidence="1">
    <location>
        <begin position="265"/>
        <end position="285"/>
    </location>
</feature>
<feature type="domain" description="Glycosyltransferase 2-like" evidence="2">
    <location>
        <begin position="8"/>
        <end position="140"/>
    </location>
</feature>
<evidence type="ECO:0000256" key="1">
    <source>
        <dbReference type="SAM" id="Phobius"/>
    </source>
</evidence>
<dbReference type="SUPFAM" id="SSF53448">
    <property type="entry name" value="Nucleotide-diphospho-sugar transferases"/>
    <property type="match status" value="1"/>
</dbReference>
<name>A0ABV9H7F9_9HYPH</name>
<dbReference type="Proteomes" id="UP001596042">
    <property type="component" value="Unassembled WGS sequence"/>
</dbReference>
<dbReference type="RefSeq" id="WP_374832401.1">
    <property type="nucleotide sequence ID" value="NZ_JBHEEZ010000015.1"/>
</dbReference>
<sequence length="322" mass="37051">MNTRSICIATVTRNRPLMLRNLYHSLSNIADIQEYRISFLIVENNQTATLHDVVQDIINTCNLRLEYIVENDIGISFARNRAIEYAIANRHDFLIFVDDDEFVDPDWLANLLARQEKSDLDLVGSLVLPKPFSDDLTWQQCLVWRSIECHSARTETRHRKLCEQGLDHRIKIATGSWLGRIAFFEETGLRFDTGLGLSGGEDWKLFHEAQAQGAKTGWAPDAIVYETVPATRLKFSYQFKRNRDHANTQFWLLYRRNPRKALLKWPLYFIIRSLKFLLAVLAIPFTGGRSILSASKSLGAIIGLIDCLKGHRTHHYNTIYGN</sequence>
<keyword evidence="1" id="KW-0812">Transmembrane</keyword>
<dbReference type="CDD" id="cd00761">
    <property type="entry name" value="Glyco_tranf_GTA_type"/>
    <property type="match status" value="1"/>
</dbReference>
<evidence type="ECO:0000313" key="4">
    <source>
        <dbReference type="Proteomes" id="UP001596042"/>
    </source>
</evidence>
<dbReference type="InterPro" id="IPR029044">
    <property type="entry name" value="Nucleotide-diphossugar_trans"/>
</dbReference>
<keyword evidence="3" id="KW-0328">Glycosyltransferase</keyword>
<protein>
    <submittedName>
        <fullName evidence="3">Glycosyltransferase</fullName>
        <ecNumber evidence="3">2.4.-.-</ecNumber>
    </submittedName>
</protein>
<organism evidence="3 4">
    <name type="scientific">Daeguia caeni</name>
    <dbReference type="NCBI Taxonomy" id="439612"/>
    <lineage>
        <taxon>Bacteria</taxon>
        <taxon>Pseudomonadati</taxon>
        <taxon>Pseudomonadota</taxon>
        <taxon>Alphaproteobacteria</taxon>
        <taxon>Hyphomicrobiales</taxon>
        <taxon>Brucellaceae</taxon>
        <taxon>Daeguia</taxon>
    </lineage>
</organism>
<dbReference type="PANTHER" id="PTHR43685">
    <property type="entry name" value="GLYCOSYLTRANSFERASE"/>
    <property type="match status" value="1"/>
</dbReference>
<dbReference type="EC" id="2.4.-.-" evidence="3"/>
<proteinExistence type="predicted"/>
<keyword evidence="1" id="KW-1133">Transmembrane helix</keyword>
<dbReference type="EMBL" id="JBHSEL010000123">
    <property type="protein sequence ID" value="MFC4626183.1"/>
    <property type="molecule type" value="Genomic_DNA"/>
</dbReference>
<dbReference type="InterPro" id="IPR050834">
    <property type="entry name" value="Glycosyltransf_2"/>
</dbReference>
<reference evidence="4" key="1">
    <citation type="journal article" date="2019" name="Int. J. Syst. Evol. Microbiol.">
        <title>The Global Catalogue of Microorganisms (GCM) 10K type strain sequencing project: providing services to taxonomists for standard genome sequencing and annotation.</title>
        <authorList>
            <consortium name="The Broad Institute Genomics Platform"/>
            <consortium name="The Broad Institute Genome Sequencing Center for Infectious Disease"/>
            <person name="Wu L."/>
            <person name="Ma J."/>
        </authorList>
    </citation>
    <scope>NUCLEOTIDE SEQUENCE [LARGE SCALE GENOMIC DNA]</scope>
    <source>
        <strain evidence="4">CGMCC 1.15731</strain>
    </source>
</reference>
<dbReference type="GO" id="GO:0016757">
    <property type="term" value="F:glycosyltransferase activity"/>
    <property type="evidence" value="ECO:0007669"/>
    <property type="project" value="UniProtKB-KW"/>
</dbReference>